<dbReference type="GO" id="GO:0000978">
    <property type="term" value="F:RNA polymerase II cis-regulatory region sequence-specific DNA binding"/>
    <property type="evidence" value="ECO:0007669"/>
    <property type="project" value="TreeGrafter"/>
</dbReference>
<dbReference type="InterPro" id="IPR017930">
    <property type="entry name" value="Myb_dom"/>
</dbReference>
<feature type="domain" description="Myb-like" evidence="7">
    <location>
        <begin position="287"/>
        <end position="339"/>
    </location>
</feature>
<keyword evidence="4" id="KW-0804">Transcription</keyword>
<evidence type="ECO:0000256" key="5">
    <source>
        <dbReference type="ARBA" id="ARBA00023242"/>
    </source>
</evidence>
<reference evidence="9" key="2">
    <citation type="submission" date="2022-10" db="EMBL/GenBank/DDBJ databases">
        <authorList>
            <consortium name="ENA_rothamsted_submissions"/>
            <consortium name="culmorum"/>
            <person name="King R."/>
        </authorList>
    </citation>
    <scope>NUCLEOTIDE SEQUENCE</scope>
</reference>
<keyword evidence="10" id="KW-1185">Reference proteome</keyword>
<feature type="region of interest" description="Disordered" evidence="6">
    <location>
        <begin position="955"/>
        <end position="974"/>
    </location>
</feature>
<feature type="domain" description="HTH myb-type" evidence="8">
    <location>
        <begin position="287"/>
        <end position="328"/>
    </location>
</feature>
<dbReference type="SUPFAM" id="SSF46689">
    <property type="entry name" value="Homeodomain-like"/>
    <property type="match status" value="3"/>
</dbReference>
<evidence type="ECO:0000256" key="2">
    <source>
        <dbReference type="ARBA" id="ARBA00023015"/>
    </source>
</evidence>
<dbReference type="Proteomes" id="UP001153737">
    <property type="component" value="Chromosome 2"/>
</dbReference>
<keyword evidence="3" id="KW-0238">DNA-binding</keyword>
<name>A0A9P0GT42_PHACE</name>
<dbReference type="GO" id="GO:0042795">
    <property type="term" value="P:snRNA transcription by RNA polymerase II"/>
    <property type="evidence" value="ECO:0007669"/>
    <property type="project" value="TreeGrafter"/>
</dbReference>
<dbReference type="GO" id="GO:0019185">
    <property type="term" value="C:snRNA-activating protein complex"/>
    <property type="evidence" value="ECO:0007669"/>
    <property type="project" value="TreeGrafter"/>
</dbReference>
<feature type="domain" description="Myb-like" evidence="7">
    <location>
        <begin position="396"/>
        <end position="446"/>
    </location>
</feature>
<evidence type="ECO:0000259" key="8">
    <source>
        <dbReference type="PROSITE" id="PS51294"/>
    </source>
</evidence>
<evidence type="ECO:0008006" key="11">
    <source>
        <dbReference type="Google" id="ProtNLM"/>
    </source>
</evidence>
<dbReference type="InterPro" id="IPR009057">
    <property type="entry name" value="Homeodomain-like_sf"/>
</dbReference>
<keyword evidence="2" id="KW-0805">Transcription regulation</keyword>
<feature type="domain" description="Myb-like" evidence="7">
    <location>
        <begin position="340"/>
        <end position="394"/>
    </location>
</feature>
<feature type="compositionally biased region" description="Low complexity" evidence="6">
    <location>
        <begin position="919"/>
        <end position="928"/>
    </location>
</feature>
<evidence type="ECO:0000256" key="6">
    <source>
        <dbReference type="SAM" id="MobiDB-lite"/>
    </source>
</evidence>
<feature type="compositionally biased region" description="Acidic residues" evidence="6">
    <location>
        <begin position="929"/>
        <end position="944"/>
    </location>
</feature>
<feature type="region of interest" description="Disordered" evidence="6">
    <location>
        <begin position="783"/>
        <end position="804"/>
    </location>
</feature>
<dbReference type="PROSITE" id="PS51294">
    <property type="entry name" value="HTH_MYB"/>
    <property type="match status" value="2"/>
</dbReference>
<protein>
    <recommendedName>
        <fullName evidence="11">snRNA-activating protein complex subunit 4</fullName>
    </recommendedName>
</protein>
<proteinExistence type="predicted"/>
<dbReference type="GO" id="GO:0042796">
    <property type="term" value="P:snRNA transcription by RNA polymerase III"/>
    <property type="evidence" value="ECO:0007669"/>
    <property type="project" value="TreeGrafter"/>
</dbReference>
<sequence>MDDEKDIKKMMMILDKNKKENLEDFQYEEFINCDDSDVEEINYAEETANDDEDFTFLETLSMEITNLYKYDPISSLRPEEILVIDSCTDPILKKILLLNRNKNMQLIQFYKKIKDLLIECKQNIIEKNEIVRGYIDMQKKNYVTSGTWKLGAPYFKDEKLYCSPPNRDTKRKRANGELTIYETFPLCKWTNFECQRLLGAVKVNYNMYQQTEIKNRIKTICSQNDSSSSQLLKELEEQLRELKDNGNSTVPSLDSDENIDWDRVAEVFLKDKHTAFECRSFWRMFLHPSINKSPWTPEENKKLQEIVKRFKYQKWDEIAKELGTNRSGLTACINYYSSLHTTFRRGEFTFEEDRKLLELISRYRLGAYIPWVKIVRHFKNRNRSQLHHRYTYSLSQSDKKKGKWTQAEDIVLMICVDKFGMCYKKCSQYLPQRSITQCKARYSANLRNSLKKGTWTVEEDRAIVEHMASDNQSWSTLVEQLSRCRGQLRQRYQVIQAFLNSNPDKKVEDVPKRKHGWKNDTEEETFKFMRKIADHYKNLACIPTVEEIQKQLDCNVFDEESSTTGSKIHHKTDQFVVDEKIDAEKNVDDMLTEVFFNSHESNVAKQLSSKEVQEVTDNITLLLDLLQVNLEIPNNLDNFDLDRFDQLILRELATRQKLNRLESYGARGRCINNLVPPNISNSFGLRTLLNRYLHFKSMDQRILGKLEMSKTTVSRIDFQIYNELSQLPAAKQTRILEDRWLFLQRFLSLFKWPAMLTLEGPTADLRSVTESIETDIRPLVKRTYSRKNKPAESSTPESTELSIHPLVEKSYSRKTKPEADVKAVPDNKKAKLAAPIMIPIKLTPVTNKSVLENLMKDKNKKLFQLTKVKCGKNVKTIQTEIKLYPSKKVNPKTVPDIEPVLNNPTASCSYSKNSETCSSYSENFSENNENGEDVSESDCLPDDASDLSKLESFLQMQKSTVDDDSDNEGESSSM</sequence>
<reference evidence="9" key="1">
    <citation type="submission" date="2022-01" db="EMBL/GenBank/DDBJ databases">
        <authorList>
            <person name="King R."/>
        </authorList>
    </citation>
    <scope>NUCLEOTIDE SEQUENCE</scope>
</reference>
<dbReference type="EMBL" id="OU896708">
    <property type="protein sequence ID" value="CAH1155558.1"/>
    <property type="molecule type" value="Genomic_DNA"/>
</dbReference>
<evidence type="ECO:0000256" key="1">
    <source>
        <dbReference type="ARBA" id="ARBA00004123"/>
    </source>
</evidence>
<dbReference type="Gene3D" id="1.10.10.60">
    <property type="entry name" value="Homeodomain-like"/>
    <property type="match status" value="4"/>
</dbReference>
<keyword evidence="5" id="KW-0539">Nucleus</keyword>
<comment type="subcellular location">
    <subcellularLocation>
        <location evidence="1">Nucleus</location>
    </subcellularLocation>
</comment>
<gene>
    <name evidence="9" type="ORF">PHAECO_LOCUS6581</name>
</gene>
<feature type="region of interest" description="Disordered" evidence="6">
    <location>
        <begin position="919"/>
        <end position="944"/>
    </location>
</feature>
<feature type="domain" description="Myb-like" evidence="7">
    <location>
        <begin position="447"/>
        <end position="496"/>
    </location>
</feature>
<evidence type="ECO:0000313" key="9">
    <source>
        <dbReference type="EMBL" id="CAH1155558.1"/>
    </source>
</evidence>
<dbReference type="PROSITE" id="PS50090">
    <property type="entry name" value="MYB_LIKE"/>
    <property type="match status" value="4"/>
</dbReference>
<evidence type="ECO:0000256" key="4">
    <source>
        <dbReference type="ARBA" id="ARBA00023163"/>
    </source>
</evidence>
<dbReference type="Pfam" id="PF13921">
    <property type="entry name" value="Myb_DNA-bind_6"/>
    <property type="match status" value="2"/>
</dbReference>
<feature type="domain" description="HTH myb-type" evidence="8">
    <location>
        <begin position="396"/>
        <end position="450"/>
    </location>
</feature>
<dbReference type="OrthoDB" id="2143914at2759"/>
<dbReference type="GO" id="GO:0001006">
    <property type="term" value="F:RNA polymerase III type 3 promoter sequence-specific DNA binding"/>
    <property type="evidence" value="ECO:0007669"/>
    <property type="project" value="TreeGrafter"/>
</dbReference>
<organism evidence="9 10">
    <name type="scientific">Phaedon cochleariae</name>
    <name type="common">Mustard beetle</name>
    <dbReference type="NCBI Taxonomy" id="80249"/>
    <lineage>
        <taxon>Eukaryota</taxon>
        <taxon>Metazoa</taxon>
        <taxon>Ecdysozoa</taxon>
        <taxon>Arthropoda</taxon>
        <taxon>Hexapoda</taxon>
        <taxon>Insecta</taxon>
        <taxon>Pterygota</taxon>
        <taxon>Neoptera</taxon>
        <taxon>Endopterygota</taxon>
        <taxon>Coleoptera</taxon>
        <taxon>Polyphaga</taxon>
        <taxon>Cucujiformia</taxon>
        <taxon>Chrysomeloidea</taxon>
        <taxon>Chrysomelidae</taxon>
        <taxon>Chrysomelinae</taxon>
        <taxon>Chrysomelini</taxon>
        <taxon>Phaedon</taxon>
    </lineage>
</organism>
<dbReference type="InterPro" id="IPR001005">
    <property type="entry name" value="SANT/Myb"/>
</dbReference>
<dbReference type="CDD" id="cd00167">
    <property type="entry name" value="SANT"/>
    <property type="match status" value="1"/>
</dbReference>
<dbReference type="PANTHER" id="PTHR46621">
    <property type="entry name" value="SNRNA-ACTIVATING PROTEIN COMPLEX SUBUNIT 4"/>
    <property type="match status" value="1"/>
</dbReference>
<dbReference type="InterPro" id="IPR051575">
    <property type="entry name" value="Myb-like_DNA-bd"/>
</dbReference>
<dbReference type="SMART" id="SM00717">
    <property type="entry name" value="SANT"/>
    <property type="match status" value="5"/>
</dbReference>
<feature type="compositionally biased region" description="Polar residues" evidence="6">
    <location>
        <begin position="791"/>
        <end position="801"/>
    </location>
</feature>
<feature type="compositionally biased region" description="Acidic residues" evidence="6">
    <location>
        <begin position="962"/>
        <end position="974"/>
    </location>
</feature>
<dbReference type="GO" id="GO:0005634">
    <property type="term" value="C:nucleus"/>
    <property type="evidence" value="ECO:0007669"/>
    <property type="project" value="UniProtKB-SubCell"/>
</dbReference>
<evidence type="ECO:0000256" key="3">
    <source>
        <dbReference type="ARBA" id="ARBA00023125"/>
    </source>
</evidence>
<evidence type="ECO:0000313" key="10">
    <source>
        <dbReference type="Proteomes" id="UP001153737"/>
    </source>
</evidence>
<dbReference type="AlphaFoldDB" id="A0A9P0GT42"/>
<accession>A0A9P0GT42</accession>
<evidence type="ECO:0000259" key="7">
    <source>
        <dbReference type="PROSITE" id="PS50090"/>
    </source>
</evidence>
<dbReference type="PANTHER" id="PTHR46621:SF1">
    <property type="entry name" value="SNRNA-ACTIVATING PROTEIN COMPLEX SUBUNIT 4"/>
    <property type="match status" value="1"/>
</dbReference>